<keyword evidence="2" id="KW-1185">Reference proteome</keyword>
<dbReference type="EMBL" id="VSIY01000013">
    <property type="protein sequence ID" value="TYB80542.1"/>
    <property type="molecule type" value="Genomic_DNA"/>
</dbReference>
<sequence>MKDLIGFHDNLVPLSRPKATQCTPELDQKALFIRSARAIVPHMNTAANIPSKPGASLRPLAAALLLLSRL</sequence>
<evidence type="ECO:0000313" key="2">
    <source>
        <dbReference type="Proteomes" id="UP000322080"/>
    </source>
</evidence>
<gene>
    <name evidence="1" type="ORF">FVF75_12945</name>
</gene>
<dbReference type="AlphaFoldDB" id="A0A5D0RG97"/>
<organism evidence="1 2">
    <name type="scientific">Maritimibacter fusiformis</name>
    <dbReference type="NCBI Taxonomy" id="2603819"/>
    <lineage>
        <taxon>Bacteria</taxon>
        <taxon>Pseudomonadati</taxon>
        <taxon>Pseudomonadota</taxon>
        <taxon>Alphaproteobacteria</taxon>
        <taxon>Rhodobacterales</taxon>
        <taxon>Roseobacteraceae</taxon>
        <taxon>Maritimibacter</taxon>
    </lineage>
</organism>
<dbReference type="RefSeq" id="WP_148378659.1">
    <property type="nucleotide sequence ID" value="NZ_VSIY01000013.1"/>
</dbReference>
<evidence type="ECO:0000313" key="1">
    <source>
        <dbReference type="EMBL" id="TYB80542.1"/>
    </source>
</evidence>
<reference evidence="1 2" key="1">
    <citation type="submission" date="2019-08" db="EMBL/GenBank/DDBJ databases">
        <title>Identification of a novel species of the genus Boseongicola.</title>
        <authorList>
            <person name="Zhang X.-Q."/>
        </authorList>
    </citation>
    <scope>NUCLEOTIDE SEQUENCE [LARGE SCALE GENOMIC DNA]</scope>
    <source>
        <strain evidence="1 2">HY14</strain>
    </source>
</reference>
<comment type="caution">
    <text evidence="1">The sequence shown here is derived from an EMBL/GenBank/DDBJ whole genome shotgun (WGS) entry which is preliminary data.</text>
</comment>
<accession>A0A5D0RG97</accession>
<protein>
    <submittedName>
        <fullName evidence="1">Uncharacterized protein</fullName>
    </submittedName>
</protein>
<name>A0A5D0RG97_9RHOB</name>
<proteinExistence type="predicted"/>
<dbReference type="Proteomes" id="UP000322080">
    <property type="component" value="Unassembled WGS sequence"/>
</dbReference>